<dbReference type="Pfam" id="PF08340">
    <property type="entry name" value="YicC-like_C"/>
    <property type="match status" value="1"/>
</dbReference>
<organism evidence="8 9">
    <name type="scientific">Natronoflexus pectinivorans</name>
    <dbReference type="NCBI Taxonomy" id="682526"/>
    <lineage>
        <taxon>Bacteria</taxon>
        <taxon>Pseudomonadati</taxon>
        <taxon>Bacteroidota</taxon>
        <taxon>Bacteroidia</taxon>
        <taxon>Marinilabiliales</taxon>
        <taxon>Marinilabiliaceae</taxon>
        <taxon>Natronoflexus</taxon>
    </lineage>
</organism>
<protein>
    <submittedName>
        <fullName evidence="8">Uncharacterized protein (TIGR00255 family)</fullName>
    </submittedName>
</protein>
<name>A0A4R2G768_9BACT</name>
<dbReference type="Pfam" id="PF03755">
    <property type="entry name" value="YicC-like_N"/>
    <property type="match status" value="1"/>
</dbReference>
<dbReference type="InterPro" id="IPR013527">
    <property type="entry name" value="YicC-like_N"/>
</dbReference>
<evidence type="ECO:0000256" key="5">
    <source>
        <dbReference type="ARBA" id="ARBA00035648"/>
    </source>
</evidence>
<keyword evidence="4" id="KW-0378">Hydrolase</keyword>
<evidence type="ECO:0000256" key="3">
    <source>
        <dbReference type="ARBA" id="ARBA00022759"/>
    </source>
</evidence>
<comment type="similarity">
    <text evidence="5">Belongs to the YicC/YloC family.</text>
</comment>
<evidence type="ECO:0000313" key="9">
    <source>
        <dbReference type="Proteomes" id="UP000295221"/>
    </source>
</evidence>
<keyword evidence="9" id="KW-1185">Reference proteome</keyword>
<keyword evidence="3" id="KW-0255">Endonuclease</keyword>
<evidence type="ECO:0000256" key="1">
    <source>
        <dbReference type="ARBA" id="ARBA00001968"/>
    </source>
</evidence>
<evidence type="ECO:0000259" key="7">
    <source>
        <dbReference type="Pfam" id="PF08340"/>
    </source>
</evidence>
<feature type="domain" description="Endoribonuclease YicC-like C-terminal" evidence="7">
    <location>
        <begin position="177"/>
        <end position="290"/>
    </location>
</feature>
<proteinExistence type="inferred from homology"/>
<gene>
    <name evidence="8" type="ORF">EV194_12014</name>
</gene>
<comment type="caution">
    <text evidence="8">The sequence shown here is derived from an EMBL/GenBank/DDBJ whole genome shotgun (WGS) entry which is preliminary data.</text>
</comment>
<evidence type="ECO:0000256" key="4">
    <source>
        <dbReference type="ARBA" id="ARBA00022801"/>
    </source>
</evidence>
<reference evidence="8 9" key="1">
    <citation type="submission" date="2019-03" db="EMBL/GenBank/DDBJ databases">
        <title>Genomic Encyclopedia of Type Strains, Phase IV (KMG-IV): sequencing the most valuable type-strain genomes for metagenomic binning, comparative biology and taxonomic classification.</title>
        <authorList>
            <person name="Goeker M."/>
        </authorList>
    </citation>
    <scope>NUCLEOTIDE SEQUENCE [LARGE SCALE GENOMIC DNA]</scope>
    <source>
        <strain evidence="8 9">DSM 24179</strain>
    </source>
</reference>
<feature type="domain" description="Endoribonuclease YicC-like N-terminal" evidence="6">
    <location>
        <begin position="2"/>
        <end position="155"/>
    </location>
</feature>
<dbReference type="GO" id="GO:0004521">
    <property type="term" value="F:RNA endonuclease activity"/>
    <property type="evidence" value="ECO:0007669"/>
    <property type="project" value="InterPro"/>
</dbReference>
<dbReference type="EMBL" id="SLWK01000020">
    <property type="protein sequence ID" value="TCO03637.1"/>
    <property type="molecule type" value="Genomic_DNA"/>
</dbReference>
<dbReference type="AlphaFoldDB" id="A0A4R2G768"/>
<accession>A0A4R2G768</accession>
<dbReference type="PANTHER" id="PTHR30636:SF3">
    <property type="entry name" value="UPF0701 PROTEIN YICC"/>
    <property type="match status" value="1"/>
</dbReference>
<keyword evidence="2" id="KW-0540">Nuclease</keyword>
<dbReference type="InterPro" id="IPR005229">
    <property type="entry name" value="YicC/YloC-like"/>
</dbReference>
<dbReference type="OrthoDB" id="9771229at2"/>
<sequence>MIKSMTGFGKAVCDLPTKKVHVEIKSLNGKQLDLNLRIPVLYRDKEHEIRNLIAGRLQRGKVDLTMVVESLMPDNLPQINKTVFQDYYNQLSSISEELNIGGSSDFIRTIMMLPDVLKTGQASLDEKEWADIKDTIEAAIECIDGYRSQEGHALQEDITIRLDSIEDSMNQVLPFETQRLERIKSRIRENLTEVVDSNKIDENRFEQELIYYIEKLDITEEKVRLKNHLDYFKETMGEEQPVGKKLAFISQEIGREINTLGSKANDADLQRLVIKMKDELEKIKEQTLNVL</sequence>
<dbReference type="InterPro" id="IPR013551">
    <property type="entry name" value="YicC-like_C"/>
</dbReference>
<dbReference type="NCBIfam" id="TIGR00255">
    <property type="entry name" value="YicC/YloC family endoribonuclease"/>
    <property type="match status" value="1"/>
</dbReference>
<comment type="cofactor">
    <cofactor evidence="1">
        <name>a divalent metal cation</name>
        <dbReference type="ChEBI" id="CHEBI:60240"/>
    </cofactor>
</comment>
<evidence type="ECO:0000259" key="6">
    <source>
        <dbReference type="Pfam" id="PF03755"/>
    </source>
</evidence>
<evidence type="ECO:0000313" key="8">
    <source>
        <dbReference type="EMBL" id="TCO03637.1"/>
    </source>
</evidence>
<dbReference type="GO" id="GO:0016787">
    <property type="term" value="F:hydrolase activity"/>
    <property type="evidence" value="ECO:0007669"/>
    <property type="project" value="UniProtKB-KW"/>
</dbReference>
<dbReference type="Proteomes" id="UP000295221">
    <property type="component" value="Unassembled WGS sequence"/>
</dbReference>
<evidence type="ECO:0000256" key="2">
    <source>
        <dbReference type="ARBA" id="ARBA00022722"/>
    </source>
</evidence>
<dbReference type="PANTHER" id="PTHR30636">
    <property type="entry name" value="UPF0701 PROTEIN YICC"/>
    <property type="match status" value="1"/>
</dbReference>
<dbReference type="RefSeq" id="WP_132435445.1">
    <property type="nucleotide sequence ID" value="NZ_SLWK01000020.1"/>
</dbReference>